<reference evidence="1 2" key="1">
    <citation type="journal article" date="2018" name="New Phytol.">
        <title>Phylogenomics of Endogonaceae and evolution of mycorrhizas within Mucoromycota.</title>
        <authorList>
            <person name="Chang Y."/>
            <person name="Desiro A."/>
            <person name="Na H."/>
            <person name="Sandor L."/>
            <person name="Lipzen A."/>
            <person name="Clum A."/>
            <person name="Barry K."/>
            <person name="Grigoriev I.V."/>
            <person name="Martin F.M."/>
            <person name="Stajich J.E."/>
            <person name="Smith M.E."/>
            <person name="Bonito G."/>
            <person name="Spatafora J.W."/>
        </authorList>
    </citation>
    <scope>NUCLEOTIDE SEQUENCE [LARGE SCALE GENOMIC DNA]</scope>
    <source>
        <strain evidence="1 2">GMNB39</strain>
    </source>
</reference>
<accession>A0A433A3B4</accession>
<proteinExistence type="predicted"/>
<sequence length="214" mass="24676">MQVRSKAPFLFTNYGGQSEDRTLYCLVPCARLWSAALHIGYAFKRVISGLLHALVCRICCSNYRGHLRFCLSSYLVRRAPHVLCGEARSSPAFFLPHIRVRAKANLLVHICFHRGESTWDLYLVVNKLVCSVLFCPPYGLRFHLCSSLVIPRLCQFIQFDWKFVDHHKKINVAQYWRLIDALNNSSNLEAYKALRSSISEIPAYHDHFQNDNGE</sequence>
<protein>
    <submittedName>
        <fullName evidence="1">Uncharacterized protein</fullName>
    </submittedName>
</protein>
<gene>
    <name evidence="1" type="ORF">BC936DRAFT_140856</name>
</gene>
<evidence type="ECO:0000313" key="2">
    <source>
        <dbReference type="Proteomes" id="UP000268093"/>
    </source>
</evidence>
<keyword evidence="2" id="KW-1185">Reference proteome</keyword>
<comment type="caution">
    <text evidence="1">The sequence shown here is derived from an EMBL/GenBank/DDBJ whole genome shotgun (WGS) entry which is preliminary data.</text>
</comment>
<name>A0A433A3B4_9FUNG</name>
<dbReference type="EMBL" id="RBNI01018098">
    <property type="protein sequence ID" value="RUO97177.1"/>
    <property type="molecule type" value="Genomic_DNA"/>
</dbReference>
<dbReference type="AlphaFoldDB" id="A0A433A3B4"/>
<dbReference type="Proteomes" id="UP000268093">
    <property type="component" value="Unassembled WGS sequence"/>
</dbReference>
<organism evidence="1 2">
    <name type="scientific">Jimgerdemannia flammicorona</name>
    <dbReference type="NCBI Taxonomy" id="994334"/>
    <lineage>
        <taxon>Eukaryota</taxon>
        <taxon>Fungi</taxon>
        <taxon>Fungi incertae sedis</taxon>
        <taxon>Mucoromycota</taxon>
        <taxon>Mucoromycotina</taxon>
        <taxon>Endogonomycetes</taxon>
        <taxon>Endogonales</taxon>
        <taxon>Endogonaceae</taxon>
        <taxon>Jimgerdemannia</taxon>
    </lineage>
</organism>
<evidence type="ECO:0000313" key="1">
    <source>
        <dbReference type="EMBL" id="RUO97177.1"/>
    </source>
</evidence>